<evidence type="ECO:0000256" key="2">
    <source>
        <dbReference type="ARBA" id="ARBA00022692"/>
    </source>
</evidence>
<dbReference type="AlphaFoldDB" id="F2UDX7"/>
<dbReference type="InterPro" id="IPR050307">
    <property type="entry name" value="Sterol_Desaturase_Related"/>
</dbReference>
<accession>F2UDX7</accession>
<evidence type="ECO:0000313" key="8">
    <source>
        <dbReference type="Proteomes" id="UP000007799"/>
    </source>
</evidence>
<dbReference type="Proteomes" id="UP000007799">
    <property type="component" value="Unassembled WGS sequence"/>
</dbReference>
<feature type="domain" description="Fatty acid hydroxylase" evidence="6">
    <location>
        <begin position="118"/>
        <end position="251"/>
    </location>
</feature>
<dbReference type="PANTHER" id="PTHR11863">
    <property type="entry name" value="STEROL DESATURASE"/>
    <property type="match status" value="1"/>
</dbReference>
<organism evidence="8">
    <name type="scientific">Salpingoeca rosetta (strain ATCC 50818 / BSB-021)</name>
    <dbReference type="NCBI Taxonomy" id="946362"/>
    <lineage>
        <taxon>Eukaryota</taxon>
        <taxon>Choanoflagellata</taxon>
        <taxon>Craspedida</taxon>
        <taxon>Salpingoecidae</taxon>
        <taxon>Salpingoeca</taxon>
    </lineage>
</organism>
<dbReference type="GO" id="GO:0005506">
    <property type="term" value="F:iron ion binding"/>
    <property type="evidence" value="ECO:0007669"/>
    <property type="project" value="InterPro"/>
</dbReference>
<dbReference type="InterPro" id="IPR006694">
    <property type="entry name" value="Fatty_acid_hydroxylase"/>
</dbReference>
<dbReference type="GO" id="GO:0016020">
    <property type="term" value="C:membrane"/>
    <property type="evidence" value="ECO:0007669"/>
    <property type="project" value="UniProtKB-SubCell"/>
</dbReference>
<keyword evidence="3 5" id="KW-1133">Transmembrane helix</keyword>
<dbReference type="GO" id="GO:0008610">
    <property type="term" value="P:lipid biosynthetic process"/>
    <property type="evidence" value="ECO:0007669"/>
    <property type="project" value="InterPro"/>
</dbReference>
<dbReference type="FunCoup" id="F2UDX7">
    <property type="interactions" value="199"/>
</dbReference>
<evidence type="ECO:0000313" key="7">
    <source>
        <dbReference type="EMBL" id="EGD74827.1"/>
    </source>
</evidence>
<evidence type="ECO:0000259" key="6">
    <source>
        <dbReference type="Pfam" id="PF04116"/>
    </source>
</evidence>
<feature type="transmembrane region" description="Helical" evidence="5">
    <location>
        <begin position="22"/>
        <end position="49"/>
    </location>
</feature>
<name>F2UDX7_SALR5</name>
<dbReference type="STRING" id="946362.F2UDX7"/>
<gene>
    <name evidence="7" type="ORF">PTSG_07059</name>
</gene>
<protein>
    <recommendedName>
        <fullName evidence="6">Fatty acid hydroxylase domain-containing protein</fullName>
    </recommendedName>
</protein>
<dbReference type="eggNOG" id="KOG0873">
    <property type="taxonomic scope" value="Eukaryota"/>
</dbReference>
<sequence>MEQVWNTTVSTVLDWCGGDERLLFTVLFLLGSAGTFYLVNLVFAVFYYFDLFPNKRIPRPLGIKPESPQTIRKALIHVNAVILSSPIGMYFLYDLYKWRGMDMTAPLPGFWKTLGYLAVSLVVEDTLFYWGHRILHHPSIYKHIHKQHHQFHACVGIAALYAHPIEEVVANFIPTYSGCLISGCPLSVMVLWSFLRLWETVDAHSGYAFDWSPWNLFLTIQGGAERHDFHHFQNKGSYGSFTKFWDWVCGTDEPYYQWRREKKPAIVAALNKAKAL</sequence>
<dbReference type="InParanoid" id="F2UDX7"/>
<evidence type="ECO:0000256" key="4">
    <source>
        <dbReference type="ARBA" id="ARBA00023136"/>
    </source>
</evidence>
<dbReference type="GO" id="GO:0016491">
    <property type="term" value="F:oxidoreductase activity"/>
    <property type="evidence" value="ECO:0007669"/>
    <property type="project" value="InterPro"/>
</dbReference>
<dbReference type="EMBL" id="GL832970">
    <property type="protein sequence ID" value="EGD74827.1"/>
    <property type="molecule type" value="Genomic_DNA"/>
</dbReference>
<dbReference type="RefSeq" id="XP_004992472.1">
    <property type="nucleotide sequence ID" value="XM_004992415.1"/>
</dbReference>
<feature type="transmembrane region" description="Helical" evidence="5">
    <location>
        <begin position="74"/>
        <end position="93"/>
    </location>
</feature>
<comment type="subcellular location">
    <subcellularLocation>
        <location evidence="1">Membrane</location>
    </subcellularLocation>
</comment>
<dbReference type="GeneID" id="16073038"/>
<dbReference type="OMA" id="VPWLYKT"/>
<dbReference type="KEGG" id="sre:PTSG_07059"/>
<keyword evidence="8" id="KW-1185">Reference proteome</keyword>
<dbReference type="OrthoDB" id="1658724at2759"/>
<dbReference type="Pfam" id="PF04116">
    <property type="entry name" value="FA_hydroxylase"/>
    <property type="match status" value="1"/>
</dbReference>
<evidence type="ECO:0000256" key="5">
    <source>
        <dbReference type="SAM" id="Phobius"/>
    </source>
</evidence>
<proteinExistence type="predicted"/>
<keyword evidence="4 5" id="KW-0472">Membrane</keyword>
<keyword evidence="2 5" id="KW-0812">Transmembrane</keyword>
<evidence type="ECO:0000256" key="1">
    <source>
        <dbReference type="ARBA" id="ARBA00004370"/>
    </source>
</evidence>
<reference evidence="7" key="1">
    <citation type="submission" date="2009-08" db="EMBL/GenBank/DDBJ databases">
        <title>Annotation of Salpingoeca rosetta.</title>
        <authorList>
            <consortium name="The Broad Institute Genome Sequencing Platform"/>
            <person name="Russ C."/>
            <person name="Cuomo C."/>
            <person name="Burger G."/>
            <person name="Gray M.W."/>
            <person name="Holland P.W.H."/>
            <person name="King N."/>
            <person name="Lang F.B.F."/>
            <person name="Roger A.J."/>
            <person name="Ruiz-Trillo I."/>
            <person name="Young S.K."/>
            <person name="Zeng Q."/>
            <person name="Gargeya S."/>
            <person name="Alvarado L."/>
            <person name="Berlin A."/>
            <person name="Chapman S.B."/>
            <person name="Chen Z."/>
            <person name="Freedman E."/>
            <person name="Gellesch M."/>
            <person name="Goldberg J."/>
            <person name="Griggs A."/>
            <person name="Gujja S."/>
            <person name="Heilman E."/>
            <person name="Heiman D."/>
            <person name="Howarth C."/>
            <person name="Mehta T."/>
            <person name="Neiman D."/>
            <person name="Pearson M."/>
            <person name="Roberts A."/>
            <person name="Saif S."/>
            <person name="Shea T."/>
            <person name="Shenoy N."/>
            <person name="Sisk P."/>
            <person name="Stolte C."/>
            <person name="Sykes S."/>
            <person name="White J."/>
            <person name="Yandava C."/>
            <person name="Haas B."/>
            <person name="Nusbaum C."/>
            <person name="Birren B."/>
        </authorList>
    </citation>
    <scope>NUCLEOTIDE SEQUENCE [LARGE SCALE GENOMIC DNA]</scope>
    <source>
        <strain evidence="7">ATCC 50818</strain>
    </source>
</reference>
<evidence type="ECO:0000256" key="3">
    <source>
        <dbReference type="ARBA" id="ARBA00022989"/>
    </source>
</evidence>